<feature type="region of interest" description="Disordered" evidence="4">
    <location>
        <begin position="119"/>
        <end position="141"/>
    </location>
</feature>
<feature type="region of interest" description="Disordered" evidence="4">
    <location>
        <begin position="78"/>
        <end position="98"/>
    </location>
</feature>
<gene>
    <name evidence="6" type="ORF">PGT21_017476</name>
    <name evidence="7" type="ORF">PGTUg99_022913</name>
</gene>
<comment type="similarity">
    <text evidence="1">Belongs to the shugoshin family.</text>
</comment>
<dbReference type="Proteomes" id="UP000324748">
    <property type="component" value="Unassembled WGS sequence"/>
</dbReference>
<feature type="compositionally biased region" description="Basic and acidic residues" evidence="4">
    <location>
        <begin position="464"/>
        <end position="473"/>
    </location>
</feature>
<proteinExistence type="inferred from homology"/>
<sequence>MPATRSSGPPTAASLQPILMEALENFKQKHSKQNQDLIHKNRFLLKSTAELERVIKELKNENLELRIQVQKANSHAQYWRQRAESTSSSSAHPANSEQTHQIRMALIEIANRCKTLESSLAHPQPSVSNSSSSSSTTTYPDQVPAFNPSIVASSSDSFAPLLPGRSRAELIALRERRRSQFSSEQEESRLSFINECSGTEDRSETTIPLEAWQSGSTDSLPPNSSSTDPPNQTSAGPSNHIPKSLQHQFVVSRPNRRQELMAPVPKSSSSRLGSTDSSNEPPPTNGLKTSTEHAELEIKEEGSEDQDSSEAENQSLPEDQTSASFSLQNRAMSQLNESSSSDSSSDSDQDDPPEDAPDVAEPGESKQKNARPKEQEALIDTQRRSRQSQRRSRKQRRTSLTPLHILENVSPADFSLPHLTLGSPESTANNTHESSRSGRTGESEDTKISGIEISNLAAQSASAKRRDSGLTKEESEETADQAAQLSLDEGWEKRPLAKKKRVRAELDAVSEEHPGSAPHHAAGLTVQEAAVNNLSGAGSREARRARKEVNYALPSLNKKMRRPDSDGPSTVKRKSSIKHSSHHHNLQTNTATTTNKPKSTSSNKSSGATPSTVPSNTSCSTSTTLTLHSSPLSSPPASSSSSNSFSNHLLANSHPSDHPPPPPPKPSALNRLIKNPTPVLLNNNRATHASDHNKDILLNRGRRRTNNL</sequence>
<feature type="region of interest" description="Disordered" evidence="4">
    <location>
        <begin position="683"/>
        <end position="708"/>
    </location>
</feature>
<dbReference type="EMBL" id="VDEP01000174">
    <property type="protein sequence ID" value="KAA1125938.1"/>
    <property type="molecule type" value="Genomic_DNA"/>
</dbReference>
<evidence type="ECO:0000256" key="3">
    <source>
        <dbReference type="SAM" id="Coils"/>
    </source>
</evidence>
<dbReference type="Pfam" id="PF07557">
    <property type="entry name" value="Shugoshin_C"/>
    <property type="match status" value="1"/>
</dbReference>
<name>A0A5B0M6U1_PUCGR</name>
<feature type="compositionally biased region" description="Basic and acidic residues" evidence="4">
    <location>
        <begin position="503"/>
        <end position="514"/>
    </location>
</feature>
<feature type="region of interest" description="Disordered" evidence="4">
    <location>
        <begin position="176"/>
        <end position="671"/>
    </location>
</feature>
<organism evidence="6 8">
    <name type="scientific">Puccinia graminis f. sp. tritici</name>
    <dbReference type="NCBI Taxonomy" id="56615"/>
    <lineage>
        <taxon>Eukaryota</taxon>
        <taxon>Fungi</taxon>
        <taxon>Dikarya</taxon>
        <taxon>Basidiomycota</taxon>
        <taxon>Pucciniomycotina</taxon>
        <taxon>Pucciniomycetes</taxon>
        <taxon>Pucciniales</taxon>
        <taxon>Pucciniaceae</taxon>
        <taxon>Puccinia</taxon>
    </lineage>
</organism>
<feature type="compositionally biased region" description="Low complexity" evidence="4">
    <location>
        <begin position="267"/>
        <end position="278"/>
    </location>
</feature>
<dbReference type="EMBL" id="VSWC01000170">
    <property type="protein sequence ID" value="KAA1071720.1"/>
    <property type="molecule type" value="Genomic_DNA"/>
</dbReference>
<dbReference type="Proteomes" id="UP000325313">
    <property type="component" value="Unassembled WGS sequence"/>
</dbReference>
<feature type="compositionally biased region" description="Basic and acidic residues" evidence="4">
    <location>
        <begin position="433"/>
        <end position="447"/>
    </location>
</feature>
<keyword evidence="3" id="KW-0175">Coiled coil</keyword>
<feature type="coiled-coil region" evidence="3">
    <location>
        <begin position="41"/>
        <end position="75"/>
    </location>
</feature>
<evidence type="ECO:0000256" key="2">
    <source>
        <dbReference type="ARBA" id="ARBA00022829"/>
    </source>
</evidence>
<dbReference type="InterPro" id="IPR011515">
    <property type="entry name" value="Shugoshin_C"/>
</dbReference>
<evidence type="ECO:0000256" key="1">
    <source>
        <dbReference type="ARBA" id="ARBA00010845"/>
    </source>
</evidence>
<feature type="compositionally biased region" description="Basic residues" evidence="4">
    <location>
        <begin position="384"/>
        <end position="397"/>
    </location>
</feature>
<dbReference type="GO" id="GO:0005634">
    <property type="term" value="C:nucleus"/>
    <property type="evidence" value="ECO:0007669"/>
    <property type="project" value="InterPro"/>
</dbReference>
<feature type="compositionally biased region" description="Basic residues" evidence="4">
    <location>
        <begin position="571"/>
        <end position="585"/>
    </location>
</feature>
<feature type="compositionally biased region" description="Polar residues" evidence="4">
    <location>
        <begin position="423"/>
        <end position="432"/>
    </location>
</feature>
<feature type="compositionally biased region" description="Low complexity" evidence="4">
    <location>
        <begin position="126"/>
        <end position="138"/>
    </location>
</feature>
<dbReference type="AlphaFoldDB" id="A0A5B0M6U1"/>
<protein>
    <recommendedName>
        <fullName evidence="5">Shugoshin C-terminal domain-containing protein</fullName>
    </recommendedName>
</protein>
<keyword evidence="2" id="KW-0159">Chromosome partition</keyword>
<feature type="compositionally biased region" description="Polar residues" evidence="4">
    <location>
        <begin position="311"/>
        <end position="337"/>
    </location>
</feature>
<evidence type="ECO:0000313" key="9">
    <source>
        <dbReference type="Proteomes" id="UP000325313"/>
    </source>
</evidence>
<evidence type="ECO:0000313" key="7">
    <source>
        <dbReference type="EMBL" id="KAA1125938.1"/>
    </source>
</evidence>
<feature type="compositionally biased region" description="Acidic residues" evidence="4">
    <location>
        <begin position="345"/>
        <end position="358"/>
    </location>
</feature>
<feature type="compositionally biased region" description="Polar residues" evidence="4">
    <location>
        <begin position="213"/>
        <end position="237"/>
    </location>
</feature>
<reference evidence="8 9" key="1">
    <citation type="submission" date="2019-05" db="EMBL/GenBank/DDBJ databases">
        <title>Emergence of the Ug99 lineage of the wheat stem rust pathogen through somatic hybridization.</title>
        <authorList>
            <person name="Li F."/>
            <person name="Upadhyaya N.M."/>
            <person name="Sperschneider J."/>
            <person name="Matny O."/>
            <person name="Nguyen-Phuc H."/>
            <person name="Mago R."/>
            <person name="Raley C."/>
            <person name="Miller M.E."/>
            <person name="Silverstein K.A.T."/>
            <person name="Henningsen E."/>
            <person name="Hirsch C.D."/>
            <person name="Visser B."/>
            <person name="Pretorius Z.A."/>
            <person name="Steffenson B.J."/>
            <person name="Schwessinger B."/>
            <person name="Dodds P.N."/>
            <person name="Figueroa M."/>
        </authorList>
    </citation>
    <scope>NUCLEOTIDE SEQUENCE [LARGE SCALE GENOMIC DNA]</scope>
    <source>
        <strain evidence="6">21-0</strain>
        <strain evidence="7 9">Ug99</strain>
    </source>
</reference>
<feature type="compositionally biased region" description="Basic and acidic residues" evidence="4">
    <location>
        <begin position="363"/>
        <end position="376"/>
    </location>
</feature>
<feature type="compositionally biased region" description="Low complexity" evidence="4">
    <location>
        <begin position="588"/>
        <end position="654"/>
    </location>
</feature>
<dbReference type="GO" id="GO:0045132">
    <property type="term" value="P:meiotic chromosome segregation"/>
    <property type="evidence" value="ECO:0007669"/>
    <property type="project" value="InterPro"/>
</dbReference>
<dbReference type="GO" id="GO:0000775">
    <property type="term" value="C:chromosome, centromeric region"/>
    <property type="evidence" value="ECO:0007669"/>
    <property type="project" value="InterPro"/>
</dbReference>
<feature type="compositionally biased region" description="Basic and acidic residues" evidence="4">
    <location>
        <begin position="290"/>
        <end position="301"/>
    </location>
</feature>
<evidence type="ECO:0000256" key="4">
    <source>
        <dbReference type="SAM" id="MobiDB-lite"/>
    </source>
</evidence>
<evidence type="ECO:0000313" key="6">
    <source>
        <dbReference type="EMBL" id="KAA1071720.1"/>
    </source>
</evidence>
<feature type="domain" description="Shugoshin C-terminal" evidence="5">
    <location>
        <begin position="539"/>
        <end position="562"/>
    </location>
</feature>
<feature type="compositionally biased region" description="Basic and acidic residues" evidence="4">
    <location>
        <begin position="688"/>
        <end position="697"/>
    </location>
</feature>
<evidence type="ECO:0000259" key="5">
    <source>
        <dbReference type="Pfam" id="PF07557"/>
    </source>
</evidence>
<accession>A0A5B0M6U1</accession>
<dbReference type="OrthoDB" id="2507001at2759"/>
<keyword evidence="8" id="KW-1185">Reference proteome</keyword>
<comment type="caution">
    <text evidence="6">The sequence shown here is derived from an EMBL/GenBank/DDBJ whole genome shotgun (WGS) entry which is preliminary data.</text>
</comment>
<evidence type="ECO:0000313" key="8">
    <source>
        <dbReference type="Proteomes" id="UP000324748"/>
    </source>
</evidence>